<reference evidence="2 3" key="1">
    <citation type="journal article" date="2014" name="Genome Biol. Evol.">
        <title>The secreted proteins of Achlya hypogyna and Thraustotheca clavata identify the ancestral oomycete secretome and reveal gene acquisitions by horizontal gene transfer.</title>
        <authorList>
            <person name="Misner I."/>
            <person name="Blouin N."/>
            <person name="Leonard G."/>
            <person name="Richards T.A."/>
            <person name="Lane C.E."/>
        </authorList>
    </citation>
    <scope>NUCLEOTIDE SEQUENCE [LARGE SCALE GENOMIC DNA]</scope>
    <source>
        <strain evidence="2 3">ATCC 48635</strain>
    </source>
</reference>
<dbReference type="EMBL" id="JNBR01001943">
    <property type="protein sequence ID" value="OQR84071.1"/>
    <property type="molecule type" value="Genomic_DNA"/>
</dbReference>
<keyword evidence="1" id="KW-0812">Transmembrane</keyword>
<evidence type="ECO:0000313" key="3">
    <source>
        <dbReference type="Proteomes" id="UP000243579"/>
    </source>
</evidence>
<dbReference type="OrthoDB" id="161956at2759"/>
<feature type="transmembrane region" description="Helical" evidence="1">
    <location>
        <begin position="424"/>
        <end position="451"/>
    </location>
</feature>
<sequence>MAVSVGPETASAARTSALSEISKVMAAAPRQQRSVIALTLLVYLTITFVQLVSDSLRRLGTLLSFSQPKELSTLAVVMQSILALNLSDSLNGNTNTPNGALNVNFGLTLGPNVGGEIATFPLYIQALASNAYSVFTGTTSALWTRVPSVASAMGGIDFGCDWWDMQAATVASTSYITFTGVPANATLLSASYAQLVDIFGLDATGTLSNAAVAKLLPKSAVPKVAEAGKIVFKSYSTDPQLLTSFNLVFPDPSWLMGLGASDMTVATSATTCRLLPSPNLQKLHSPSAFARFADGGVWVNRSILPSAPYASYVVNAAAVGDWVVACTTPAVSAVCTNVRWHSHMAERSATAFYVNEVVVTGPRVLTLSQKLLQRLVAGNTTESSTGVLAANVLSSPLVGDGTYVPGALTVYVADTDLLKVSVRWPYFGLMVLCLLVCRSTFTGVCTLLHFMIESPLAIFFDCIFALAVFCTGPRLVAILVTLRGLSVTARLGTWMIALTIIRPFTTLYLMTAKQVALVLFDRALVLRHITIVECSLLMLLGVGLVQAMFVGVVDVGMHAGTTLNDVIAAVYAVQGTFFGASIGFLLLVCFVTRRISPWHQPSTSYDAYVADKWLSLGVTLLRRVSVHQMPCILLDGTSLWLEALCNFNVNLTTNYGPCLAAGNVLFMDKTGRLCVSDMRYHVDDKITGDVIIGGGQHKWSSANADIILGRPSSFDKQTSRIQSSALVSMFERKIAMSSTKIVSHKVSIT</sequence>
<keyword evidence="1" id="KW-0472">Membrane</keyword>
<name>A0A1V9YEE1_ACHHY</name>
<keyword evidence="1" id="KW-1133">Transmembrane helix</keyword>
<feature type="transmembrane region" description="Helical" evidence="1">
    <location>
        <begin position="35"/>
        <end position="53"/>
    </location>
</feature>
<feature type="transmembrane region" description="Helical" evidence="1">
    <location>
        <begin position="458"/>
        <end position="482"/>
    </location>
</feature>
<feature type="transmembrane region" description="Helical" evidence="1">
    <location>
        <begin position="569"/>
        <end position="591"/>
    </location>
</feature>
<keyword evidence="3" id="KW-1185">Reference proteome</keyword>
<evidence type="ECO:0008006" key="4">
    <source>
        <dbReference type="Google" id="ProtNLM"/>
    </source>
</evidence>
<comment type="caution">
    <text evidence="2">The sequence shown here is derived from an EMBL/GenBank/DDBJ whole genome shotgun (WGS) entry which is preliminary data.</text>
</comment>
<organism evidence="2 3">
    <name type="scientific">Achlya hypogyna</name>
    <name type="common">Oomycete</name>
    <name type="synonym">Protoachlya hypogyna</name>
    <dbReference type="NCBI Taxonomy" id="1202772"/>
    <lineage>
        <taxon>Eukaryota</taxon>
        <taxon>Sar</taxon>
        <taxon>Stramenopiles</taxon>
        <taxon>Oomycota</taxon>
        <taxon>Saprolegniomycetes</taxon>
        <taxon>Saprolegniales</taxon>
        <taxon>Achlyaceae</taxon>
        <taxon>Achlya</taxon>
    </lineage>
</organism>
<evidence type="ECO:0000313" key="2">
    <source>
        <dbReference type="EMBL" id="OQR84071.1"/>
    </source>
</evidence>
<proteinExistence type="predicted"/>
<dbReference type="AlphaFoldDB" id="A0A1V9YEE1"/>
<feature type="transmembrane region" description="Helical" evidence="1">
    <location>
        <begin position="494"/>
        <end position="512"/>
    </location>
</feature>
<evidence type="ECO:0000256" key="1">
    <source>
        <dbReference type="SAM" id="Phobius"/>
    </source>
</evidence>
<protein>
    <recommendedName>
        <fullName evidence="4">Transmembrane protein</fullName>
    </recommendedName>
</protein>
<dbReference type="Proteomes" id="UP000243579">
    <property type="component" value="Unassembled WGS sequence"/>
</dbReference>
<gene>
    <name evidence="2" type="ORF">ACHHYP_13943</name>
</gene>
<feature type="transmembrane region" description="Helical" evidence="1">
    <location>
        <begin position="524"/>
        <end position="549"/>
    </location>
</feature>
<accession>A0A1V9YEE1</accession>